<keyword evidence="1" id="KW-0472">Membrane</keyword>
<name>B3PKB8_CELJU</name>
<dbReference type="STRING" id="498211.CJA_2386"/>
<feature type="transmembrane region" description="Helical" evidence="1">
    <location>
        <begin position="7"/>
        <end position="28"/>
    </location>
</feature>
<dbReference type="KEGG" id="cja:CJA_2386"/>
<dbReference type="eggNOG" id="COG4726">
    <property type="taxonomic scope" value="Bacteria"/>
</dbReference>
<dbReference type="OrthoDB" id="6118616at2"/>
<evidence type="ECO:0000256" key="1">
    <source>
        <dbReference type="SAM" id="Phobius"/>
    </source>
</evidence>
<keyword evidence="1" id="KW-1133">Transmembrane helix</keyword>
<dbReference type="AlphaFoldDB" id="B3PKB8"/>
<evidence type="ECO:0000313" key="3">
    <source>
        <dbReference type="Proteomes" id="UP000001036"/>
    </source>
</evidence>
<keyword evidence="3" id="KW-1185">Reference proteome</keyword>
<dbReference type="EMBL" id="CP000934">
    <property type="protein sequence ID" value="ACE85513.1"/>
    <property type="molecule type" value="Genomic_DNA"/>
</dbReference>
<reference evidence="2 3" key="1">
    <citation type="journal article" date="2008" name="J. Bacteriol.">
        <title>Insights into plant cell wall degradation from the genome sequence of the soil bacterium Cellvibrio japonicus.</title>
        <authorList>
            <person name="Deboy R.T."/>
            <person name="Mongodin E.F."/>
            <person name="Fouts D.E."/>
            <person name="Tailford L.E."/>
            <person name="Khouri H."/>
            <person name="Emerson J.B."/>
            <person name="Mohamoud Y."/>
            <person name="Watkins K."/>
            <person name="Henrissat B."/>
            <person name="Gilbert H.J."/>
            <person name="Nelson K.E."/>
        </authorList>
    </citation>
    <scope>NUCLEOTIDE SEQUENCE [LARGE SCALE GENOMIC DNA]</scope>
    <source>
        <strain evidence="2 3">Ueda107</strain>
    </source>
</reference>
<protein>
    <submittedName>
        <fullName evidence="2">Putative MSHA biogenesis protein MshP</fullName>
    </submittedName>
</protein>
<sequence length="158" mass="17223">MGKYQRGFLIPLSIFILVVMGILALVVARTSEQSNRSFTQELLSVQAFYAAETGAQRAMQVLFFPDATNRAAVDARCVSLNQTYNLSGIDGLNLCSAQVNCQCTYADASNCAPSDSANYSETTTRQPSFYTVTSQGRCGADTFLAERRIQAGAYLEQE</sequence>
<accession>B3PKB8</accession>
<proteinExistence type="predicted"/>
<dbReference type="HOGENOM" id="CLU_123901_2_0_6"/>
<organism evidence="2 3">
    <name type="scientific">Cellvibrio japonicus (strain Ueda107)</name>
    <name type="common">Pseudomonas fluorescens subsp. cellulosa</name>
    <dbReference type="NCBI Taxonomy" id="498211"/>
    <lineage>
        <taxon>Bacteria</taxon>
        <taxon>Pseudomonadati</taxon>
        <taxon>Pseudomonadota</taxon>
        <taxon>Gammaproteobacteria</taxon>
        <taxon>Cellvibrionales</taxon>
        <taxon>Cellvibrionaceae</taxon>
        <taxon>Cellvibrio</taxon>
    </lineage>
</organism>
<gene>
    <name evidence="2" type="ordered locus">CJA_2386</name>
</gene>
<keyword evidence="1" id="KW-0812">Transmembrane</keyword>
<dbReference type="Proteomes" id="UP000001036">
    <property type="component" value="Chromosome"/>
</dbReference>
<evidence type="ECO:0000313" key="2">
    <source>
        <dbReference type="EMBL" id="ACE85513.1"/>
    </source>
</evidence>